<dbReference type="AlphaFoldDB" id="A0A941DKT7"/>
<evidence type="ECO:0000313" key="1">
    <source>
        <dbReference type="EMBL" id="MBR7782668.1"/>
    </source>
</evidence>
<comment type="caution">
    <text evidence="1">The sequence shown here is derived from an EMBL/GenBank/DDBJ whole genome shotgun (WGS) entry which is preliminary data.</text>
</comment>
<name>A0A941DKT7_9BURK</name>
<protein>
    <submittedName>
        <fullName evidence="1">Uncharacterized protein</fullName>
    </submittedName>
</protein>
<dbReference type="RefSeq" id="WP_212687974.1">
    <property type="nucleotide sequence ID" value="NZ_JAGSPN010000007.1"/>
</dbReference>
<reference evidence="1" key="1">
    <citation type="submission" date="2021-04" db="EMBL/GenBank/DDBJ databases">
        <title>novel species isolated from subtropical streams in China.</title>
        <authorList>
            <person name="Lu H."/>
        </authorList>
    </citation>
    <scope>NUCLEOTIDE SEQUENCE</scope>
    <source>
        <strain evidence="1">LFS511W</strain>
    </source>
</reference>
<dbReference type="Proteomes" id="UP000680067">
    <property type="component" value="Unassembled WGS sequence"/>
</dbReference>
<dbReference type="EMBL" id="JAGSPN010000007">
    <property type="protein sequence ID" value="MBR7782668.1"/>
    <property type="molecule type" value="Genomic_DNA"/>
</dbReference>
<keyword evidence="2" id="KW-1185">Reference proteome</keyword>
<sequence>MMPVPPVSREELEQVRVALRIAAPLESASPLIQQTLAMIAHCWRGKVPANLWVAGLGKAGGAGRAGKAGDAGKTGAALPVQGQIDFKRRAAGDNE</sequence>
<accession>A0A941DKT7</accession>
<proteinExistence type="predicted"/>
<evidence type="ECO:0000313" key="2">
    <source>
        <dbReference type="Proteomes" id="UP000680067"/>
    </source>
</evidence>
<gene>
    <name evidence="1" type="ORF">KDM89_10980</name>
</gene>
<organism evidence="1 2">
    <name type="scientific">Undibacterium luofuense</name>
    <dbReference type="NCBI Taxonomy" id="2828733"/>
    <lineage>
        <taxon>Bacteria</taxon>
        <taxon>Pseudomonadati</taxon>
        <taxon>Pseudomonadota</taxon>
        <taxon>Betaproteobacteria</taxon>
        <taxon>Burkholderiales</taxon>
        <taxon>Oxalobacteraceae</taxon>
        <taxon>Undibacterium</taxon>
    </lineage>
</organism>